<dbReference type="OrthoDB" id="3747638at2"/>
<evidence type="ECO:0000256" key="5">
    <source>
        <dbReference type="SAM" id="MobiDB-lite"/>
    </source>
</evidence>
<keyword evidence="4" id="KW-0804">Transcription</keyword>
<dbReference type="NCBIfam" id="TIGR02937">
    <property type="entry name" value="sigma70-ECF"/>
    <property type="match status" value="1"/>
</dbReference>
<keyword evidence="2" id="KW-0805">Transcription regulation</keyword>
<evidence type="ECO:0000256" key="3">
    <source>
        <dbReference type="ARBA" id="ARBA00023082"/>
    </source>
</evidence>
<dbReference type="GO" id="GO:0006352">
    <property type="term" value="P:DNA-templated transcription initiation"/>
    <property type="evidence" value="ECO:0007669"/>
    <property type="project" value="InterPro"/>
</dbReference>
<dbReference type="InterPro" id="IPR013249">
    <property type="entry name" value="RNA_pol_sigma70_r4_t2"/>
</dbReference>
<dbReference type="AlphaFoldDB" id="A0A4R5U3F7"/>
<feature type="compositionally biased region" description="Low complexity" evidence="5">
    <location>
        <begin position="181"/>
        <end position="191"/>
    </location>
</feature>
<evidence type="ECO:0000256" key="2">
    <source>
        <dbReference type="ARBA" id="ARBA00023015"/>
    </source>
</evidence>
<gene>
    <name evidence="8" type="ORF">E2F48_03810</name>
</gene>
<dbReference type="InterPro" id="IPR013325">
    <property type="entry name" value="RNA_pol_sigma_r2"/>
</dbReference>
<dbReference type="Pfam" id="PF08281">
    <property type="entry name" value="Sigma70_r4_2"/>
    <property type="match status" value="1"/>
</dbReference>
<dbReference type="PANTHER" id="PTHR43133">
    <property type="entry name" value="RNA POLYMERASE ECF-TYPE SIGMA FACTO"/>
    <property type="match status" value="1"/>
</dbReference>
<dbReference type="SUPFAM" id="SSF88659">
    <property type="entry name" value="Sigma3 and sigma4 domains of RNA polymerase sigma factors"/>
    <property type="match status" value="1"/>
</dbReference>
<name>A0A4R5U3F7_9MICC</name>
<evidence type="ECO:0000256" key="4">
    <source>
        <dbReference type="ARBA" id="ARBA00023163"/>
    </source>
</evidence>
<dbReference type="Pfam" id="PF04542">
    <property type="entry name" value="Sigma70_r2"/>
    <property type="match status" value="1"/>
</dbReference>
<dbReference type="Proteomes" id="UP000295411">
    <property type="component" value="Unassembled WGS sequence"/>
</dbReference>
<dbReference type="Gene3D" id="1.10.10.10">
    <property type="entry name" value="Winged helix-like DNA-binding domain superfamily/Winged helix DNA-binding domain"/>
    <property type="match status" value="1"/>
</dbReference>
<keyword evidence="9" id="KW-1185">Reference proteome</keyword>
<evidence type="ECO:0000313" key="8">
    <source>
        <dbReference type="EMBL" id="TDK28216.1"/>
    </source>
</evidence>
<accession>A0A4R5U3F7</accession>
<organism evidence="8 9">
    <name type="scientific">Arthrobacter crusticola</name>
    <dbReference type="NCBI Taxonomy" id="2547960"/>
    <lineage>
        <taxon>Bacteria</taxon>
        <taxon>Bacillati</taxon>
        <taxon>Actinomycetota</taxon>
        <taxon>Actinomycetes</taxon>
        <taxon>Micrococcales</taxon>
        <taxon>Micrococcaceae</taxon>
        <taxon>Arthrobacter</taxon>
    </lineage>
</organism>
<evidence type="ECO:0000259" key="6">
    <source>
        <dbReference type="Pfam" id="PF04542"/>
    </source>
</evidence>
<feature type="region of interest" description="Disordered" evidence="5">
    <location>
        <begin position="176"/>
        <end position="199"/>
    </location>
</feature>
<dbReference type="PANTHER" id="PTHR43133:SF25">
    <property type="entry name" value="RNA POLYMERASE SIGMA FACTOR RFAY-RELATED"/>
    <property type="match status" value="1"/>
</dbReference>
<dbReference type="InterPro" id="IPR036388">
    <property type="entry name" value="WH-like_DNA-bd_sf"/>
</dbReference>
<dbReference type="EMBL" id="SMTK01000001">
    <property type="protein sequence ID" value="TDK28216.1"/>
    <property type="molecule type" value="Genomic_DNA"/>
</dbReference>
<proteinExistence type="inferred from homology"/>
<feature type="domain" description="RNA polymerase sigma-70 region 2" evidence="6">
    <location>
        <begin position="26"/>
        <end position="94"/>
    </location>
</feature>
<dbReference type="GO" id="GO:0016987">
    <property type="term" value="F:sigma factor activity"/>
    <property type="evidence" value="ECO:0007669"/>
    <property type="project" value="UniProtKB-KW"/>
</dbReference>
<dbReference type="InterPro" id="IPR039425">
    <property type="entry name" value="RNA_pol_sigma-70-like"/>
</dbReference>
<protein>
    <submittedName>
        <fullName evidence="8">Sigma-70 family RNA polymerase sigma factor</fullName>
    </submittedName>
</protein>
<dbReference type="InterPro" id="IPR013324">
    <property type="entry name" value="RNA_pol_sigma_r3/r4-like"/>
</dbReference>
<reference evidence="8 9" key="1">
    <citation type="submission" date="2019-03" db="EMBL/GenBank/DDBJ databases">
        <title>Arthrobacter sp. nov., an bacterium isolated from biocrust in Mu Us Desert.</title>
        <authorList>
            <person name="Lixiong L."/>
        </authorList>
    </citation>
    <scope>NUCLEOTIDE SEQUENCE [LARGE SCALE GENOMIC DNA]</scope>
    <source>
        <strain evidence="8 9">SLN-3</strain>
    </source>
</reference>
<keyword evidence="3" id="KW-0731">Sigma factor</keyword>
<dbReference type="GO" id="GO:0003677">
    <property type="term" value="F:DNA binding"/>
    <property type="evidence" value="ECO:0007669"/>
    <property type="project" value="InterPro"/>
</dbReference>
<evidence type="ECO:0000256" key="1">
    <source>
        <dbReference type="ARBA" id="ARBA00010641"/>
    </source>
</evidence>
<sequence>MGEMNPDDGGLWSRSLTGDGGAFGVLFDRHRDRVYRHAYRLAQNRADAEDVSAVAFLELWRLRAKVRLVECSVLPWLLVTTTNCALNLRRSTRRYEVLLKSLPHGTVAADPAETYLQENPLHGVDDHLAAALRALKPVDLQLITLVALEGYDIAAAAAVLRLSPEAAKTRLHRARQRLRQDLPAPAAPRALTLSEEGRS</sequence>
<dbReference type="Gene3D" id="1.10.1740.10">
    <property type="match status" value="1"/>
</dbReference>
<comment type="caution">
    <text evidence="8">The sequence shown here is derived from an EMBL/GenBank/DDBJ whole genome shotgun (WGS) entry which is preliminary data.</text>
</comment>
<dbReference type="InterPro" id="IPR007627">
    <property type="entry name" value="RNA_pol_sigma70_r2"/>
</dbReference>
<dbReference type="InterPro" id="IPR014284">
    <property type="entry name" value="RNA_pol_sigma-70_dom"/>
</dbReference>
<feature type="domain" description="RNA polymerase sigma factor 70 region 4 type 2" evidence="7">
    <location>
        <begin position="128"/>
        <end position="178"/>
    </location>
</feature>
<dbReference type="RefSeq" id="WP_133402624.1">
    <property type="nucleotide sequence ID" value="NZ_SMTK01000001.1"/>
</dbReference>
<evidence type="ECO:0000313" key="9">
    <source>
        <dbReference type="Proteomes" id="UP000295411"/>
    </source>
</evidence>
<comment type="similarity">
    <text evidence="1">Belongs to the sigma-70 factor family. ECF subfamily.</text>
</comment>
<evidence type="ECO:0000259" key="7">
    <source>
        <dbReference type="Pfam" id="PF08281"/>
    </source>
</evidence>
<dbReference type="SUPFAM" id="SSF88946">
    <property type="entry name" value="Sigma2 domain of RNA polymerase sigma factors"/>
    <property type="match status" value="1"/>
</dbReference>